<protein>
    <submittedName>
        <fullName evidence="1">Zinc-binding metallopeptidase</fullName>
    </submittedName>
</protein>
<dbReference type="PROSITE" id="PS51257">
    <property type="entry name" value="PROKAR_LIPOPROTEIN"/>
    <property type="match status" value="1"/>
</dbReference>
<evidence type="ECO:0000313" key="1">
    <source>
        <dbReference type="EMBL" id="MBR8535543.1"/>
    </source>
</evidence>
<proteinExistence type="predicted"/>
<dbReference type="Pfam" id="PF15890">
    <property type="entry name" value="Peptidase_Mx1"/>
    <property type="match status" value="1"/>
</dbReference>
<name>A0A941IXF1_9BACT</name>
<accession>A0A941IXF1</accession>
<reference evidence="1" key="2">
    <citation type="submission" date="2021-04" db="EMBL/GenBank/DDBJ databases">
        <authorList>
            <person name="Zhang T."/>
            <person name="Zhang Y."/>
            <person name="Lu D."/>
            <person name="Zuo D."/>
            <person name="Du Z."/>
        </authorList>
    </citation>
    <scope>NUCLEOTIDE SEQUENCE</scope>
    <source>
        <strain evidence="1">JR1</strain>
    </source>
</reference>
<keyword evidence="2" id="KW-1185">Reference proteome</keyword>
<dbReference type="Gene3D" id="3.40.390.70">
    <property type="match status" value="1"/>
</dbReference>
<comment type="caution">
    <text evidence="1">The sequence shown here is derived from an EMBL/GenBank/DDBJ whole genome shotgun (WGS) entry which is preliminary data.</text>
</comment>
<dbReference type="RefSeq" id="WP_212189498.1">
    <property type="nucleotide sequence ID" value="NZ_JAGTAR010000010.1"/>
</dbReference>
<reference evidence="1" key="1">
    <citation type="journal article" date="2018" name="Int. J. Syst. Evol. Microbiol.">
        <title>Carboxylicivirga sediminis sp. nov., isolated from coastal sediment.</title>
        <authorList>
            <person name="Wang F.Q."/>
            <person name="Ren L.H."/>
            <person name="Zou R.J."/>
            <person name="Sun Y.Z."/>
            <person name="Liu X.J."/>
            <person name="Jiang F."/>
            <person name="Liu L.J."/>
        </authorList>
    </citation>
    <scope>NUCLEOTIDE SEQUENCE</scope>
    <source>
        <strain evidence="1">JR1</strain>
    </source>
</reference>
<dbReference type="Proteomes" id="UP000679220">
    <property type="component" value="Unassembled WGS sequence"/>
</dbReference>
<dbReference type="AlphaFoldDB" id="A0A941IXF1"/>
<dbReference type="InterPro" id="IPR030890">
    <property type="entry name" value="LP_HExxH_w_TonB"/>
</dbReference>
<gene>
    <name evidence="1" type="ORF">KDU71_08225</name>
</gene>
<dbReference type="EMBL" id="JAGTAR010000010">
    <property type="protein sequence ID" value="MBR8535543.1"/>
    <property type="molecule type" value="Genomic_DNA"/>
</dbReference>
<dbReference type="NCBIfam" id="TIGR04549">
    <property type="entry name" value="LP_HExxH_w_tonB"/>
    <property type="match status" value="1"/>
</dbReference>
<evidence type="ECO:0000313" key="2">
    <source>
        <dbReference type="Proteomes" id="UP000679220"/>
    </source>
</evidence>
<dbReference type="SUPFAM" id="SSF55486">
    <property type="entry name" value="Metalloproteases ('zincins'), catalytic domain"/>
    <property type="match status" value="1"/>
</dbReference>
<sequence>MKKILSILFVLVIALSSCKEEDDLGPSIIDTSAPSLNDVDTWIRSEYTEPYNIEVKYKWDDTELENDKILVPPSTDNVLPFLSTMRDVWIDPYKIEGGETFIKTYIPKLLVLVGSRNYNNDGTITQGQAESGKKVTMYELNYFDRSNIPLVKRQFHVMHHEFAHILHQTVMYPVEYTKLTPEGYTSTWYNFTDAEANEEGFITNYAKADPNEDFVEMIATMLTNSKEEFDAIIDGIASDDAKTTLRVKESYVVNYFSQIWNIDIYSLQKRINDAMLANKETVD</sequence>
<organism evidence="1 2">
    <name type="scientific">Carboxylicivirga sediminis</name>
    <dbReference type="NCBI Taxonomy" id="2006564"/>
    <lineage>
        <taxon>Bacteria</taxon>
        <taxon>Pseudomonadati</taxon>
        <taxon>Bacteroidota</taxon>
        <taxon>Bacteroidia</taxon>
        <taxon>Marinilabiliales</taxon>
        <taxon>Marinilabiliaceae</taxon>
        <taxon>Carboxylicivirga</taxon>
    </lineage>
</organism>